<proteinExistence type="predicted"/>
<dbReference type="EMBL" id="JBHUEE010000011">
    <property type="protein sequence ID" value="MFD1719660.1"/>
    <property type="molecule type" value="Genomic_DNA"/>
</dbReference>
<dbReference type="SUPFAM" id="SSF50129">
    <property type="entry name" value="GroES-like"/>
    <property type="match status" value="1"/>
</dbReference>
<evidence type="ECO:0000256" key="1">
    <source>
        <dbReference type="ARBA" id="ARBA00022857"/>
    </source>
</evidence>
<keyword evidence="4" id="KW-1185">Reference proteome</keyword>
<dbReference type="Proteomes" id="UP001597277">
    <property type="component" value="Unassembled WGS sequence"/>
</dbReference>
<dbReference type="RefSeq" id="WP_388010401.1">
    <property type="nucleotide sequence ID" value="NZ_JBHUEE010000011.1"/>
</dbReference>
<accession>A0ABW4L8P6</accession>
<organism evidence="3 4">
    <name type="scientific">Georgenia deserti</name>
    <dbReference type="NCBI Taxonomy" id="2093781"/>
    <lineage>
        <taxon>Bacteria</taxon>
        <taxon>Bacillati</taxon>
        <taxon>Actinomycetota</taxon>
        <taxon>Actinomycetes</taxon>
        <taxon>Micrococcales</taxon>
        <taxon>Bogoriellaceae</taxon>
        <taxon>Georgenia</taxon>
    </lineage>
</organism>
<dbReference type="PANTHER" id="PTHR44154:SF1">
    <property type="entry name" value="QUINONE OXIDOREDUCTASE"/>
    <property type="match status" value="1"/>
</dbReference>
<evidence type="ECO:0000313" key="3">
    <source>
        <dbReference type="EMBL" id="MFD1719660.1"/>
    </source>
</evidence>
<evidence type="ECO:0000259" key="2">
    <source>
        <dbReference type="SMART" id="SM00829"/>
    </source>
</evidence>
<reference evidence="4" key="1">
    <citation type="journal article" date="2019" name="Int. J. Syst. Evol. Microbiol.">
        <title>The Global Catalogue of Microorganisms (GCM) 10K type strain sequencing project: providing services to taxonomists for standard genome sequencing and annotation.</title>
        <authorList>
            <consortium name="The Broad Institute Genomics Platform"/>
            <consortium name="The Broad Institute Genome Sequencing Center for Infectious Disease"/>
            <person name="Wu L."/>
            <person name="Ma J."/>
        </authorList>
    </citation>
    <scope>NUCLEOTIDE SEQUENCE [LARGE SCALE GENOMIC DNA]</scope>
    <source>
        <strain evidence="4">JCM 17130</strain>
    </source>
</reference>
<feature type="domain" description="Enoyl reductase (ER)" evidence="2">
    <location>
        <begin position="28"/>
        <end position="341"/>
    </location>
</feature>
<dbReference type="Pfam" id="PF08240">
    <property type="entry name" value="ADH_N"/>
    <property type="match status" value="1"/>
</dbReference>
<evidence type="ECO:0000313" key="4">
    <source>
        <dbReference type="Proteomes" id="UP001597277"/>
    </source>
</evidence>
<dbReference type="InterPro" id="IPR013154">
    <property type="entry name" value="ADH-like_N"/>
</dbReference>
<dbReference type="Gene3D" id="3.90.180.10">
    <property type="entry name" value="Medium-chain alcohol dehydrogenases, catalytic domain"/>
    <property type="match status" value="1"/>
</dbReference>
<dbReference type="InterPro" id="IPR036291">
    <property type="entry name" value="NAD(P)-bd_dom_sf"/>
</dbReference>
<sequence length="343" mass="35738">METATPSGNVAEQPIGEQMRAALIVERGGPDGRVVGDHPVPEVGPADVLVRVRACSLNHLDVFVRKGVAGGHLPLPHISGGDIAGEIVRVGSDVTGVAAGDRVLIDPLVRGKALGEDMQGGLAEYAAVPAANCIPLPDDVEYVTAAALPIAYGTARRQLITRGRLQAGETVAILGAAGGLGTGAVMIAKAVGARVIACASSQAKRDRLTELGADIVIDSSAEDWGAQIWKATGKQGVDLMVDNTGAATWQSSIRATSPGGRVVTCGATSGYDVTQFQPYVWVRELDILGSNGWRREDLEALLGMVRDGTLAPVIDSTYPLEDIRAAEQRLEDRSVIGKVVITL</sequence>
<dbReference type="Pfam" id="PF00107">
    <property type="entry name" value="ADH_zinc_N"/>
    <property type="match status" value="1"/>
</dbReference>
<protein>
    <submittedName>
        <fullName evidence="3">Zinc-binding dehydrogenase</fullName>
    </submittedName>
</protein>
<dbReference type="SUPFAM" id="SSF51735">
    <property type="entry name" value="NAD(P)-binding Rossmann-fold domains"/>
    <property type="match status" value="1"/>
</dbReference>
<keyword evidence="1" id="KW-0521">NADP</keyword>
<dbReference type="InterPro" id="IPR011032">
    <property type="entry name" value="GroES-like_sf"/>
</dbReference>
<dbReference type="InterPro" id="IPR051603">
    <property type="entry name" value="Zinc-ADH_QOR/CCCR"/>
</dbReference>
<dbReference type="SMART" id="SM00829">
    <property type="entry name" value="PKS_ER"/>
    <property type="match status" value="1"/>
</dbReference>
<dbReference type="PANTHER" id="PTHR44154">
    <property type="entry name" value="QUINONE OXIDOREDUCTASE"/>
    <property type="match status" value="1"/>
</dbReference>
<dbReference type="InterPro" id="IPR013149">
    <property type="entry name" value="ADH-like_C"/>
</dbReference>
<comment type="caution">
    <text evidence="3">The sequence shown here is derived from an EMBL/GenBank/DDBJ whole genome shotgun (WGS) entry which is preliminary data.</text>
</comment>
<dbReference type="InterPro" id="IPR020843">
    <property type="entry name" value="ER"/>
</dbReference>
<name>A0ABW4L8P6_9MICO</name>
<gene>
    <name evidence="3" type="ORF">ACFSE6_17580</name>
</gene>